<dbReference type="Gene3D" id="3.90.70.80">
    <property type="match status" value="1"/>
</dbReference>
<sequence>MFRALSRGCDSTITYVKERQAGLTFRRKICRHYNKHKKKYKERGCVPMERYKSLDEEMRNMTREGVEGGEFELQLAADVLEARILLHQEVFTSEDGWRQKIIAEYSGGKKHTIHLFYKTSCQGREGHYDLLGKYTYLQAGALAF</sequence>
<keyword evidence="2" id="KW-1185">Reference proteome</keyword>
<dbReference type="CDD" id="cd22744">
    <property type="entry name" value="OTU"/>
    <property type="match status" value="1"/>
</dbReference>
<reference evidence="1" key="1">
    <citation type="submission" date="2022-03" db="EMBL/GenBank/DDBJ databases">
        <authorList>
            <person name="Martin C."/>
        </authorList>
    </citation>
    <scope>NUCLEOTIDE SEQUENCE</scope>
</reference>
<dbReference type="EMBL" id="CAIIXF020000001">
    <property type="protein sequence ID" value="CAH1773208.1"/>
    <property type="molecule type" value="Genomic_DNA"/>
</dbReference>
<evidence type="ECO:0000313" key="1">
    <source>
        <dbReference type="EMBL" id="CAH1773208.1"/>
    </source>
</evidence>
<gene>
    <name evidence="1" type="ORF">OFUS_LOCUS836</name>
</gene>
<protein>
    <submittedName>
        <fullName evidence="1">Uncharacterized protein</fullName>
    </submittedName>
</protein>
<name>A0A8S4MWQ4_OWEFU</name>
<dbReference type="Proteomes" id="UP000749559">
    <property type="component" value="Unassembled WGS sequence"/>
</dbReference>
<comment type="caution">
    <text evidence="1">The sequence shown here is derived from an EMBL/GenBank/DDBJ whole genome shotgun (WGS) entry which is preliminary data.</text>
</comment>
<organism evidence="1 2">
    <name type="scientific">Owenia fusiformis</name>
    <name type="common">Polychaete worm</name>
    <dbReference type="NCBI Taxonomy" id="6347"/>
    <lineage>
        <taxon>Eukaryota</taxon>
        <taxon>Metazoa</taxon>
        <taxon>Spiralia</taxon>
        <taxon>Lophotrochozoa</taxon>
        <taxon>Annelida</taxon>
        <taxon>Polychaeta</taxon>
        <taxon>Sedentaria</taxon>
        <taxon>Canalipalpata</taxon>
        <taxon>Sabellida</taxon>
        <taxon>Oweniida</taxon>
        <taxon>Oweniidae</taxon>
        <taxon>Owenia</taxon>
    </lineage>
</organism>
<evidence type="ECO:0000313" key="2">
    <source>
        <dbReference type="Proteomes" id="UP000749559"/>
    </source>
</evidence>
<proteinExistence type="predicted"/>
<dbReference type="AlphaFoldDB" id="A0A8S4MWQ4"/>
<accession>A0A8S4MWQ4</accession>